<protein>
    <recommendedName>
        <fullName evidence="5">Chitin-binding type-4 domain-containing protein</fullName>
    </recommendedName>
</protein>
<dbReference type="PANTHER" id="PTHR36182">
    <property type="entry name" value="PROTEIN, PUTATIVE (AFU_ORTHOLOGUE AFUA_6G10930)-RELATED"/>
    <property type="match status" value="1"/>
</dbReference>
<accession>A0A9W7ZKD6</accession>
<organism evidence="3 4">
    <name type="scientific">Mycoemilia scoparia</name>
    <dbReference type="NCBI Taxonomy" id="417184"/>
    <lineage>
        <taxon>Eukaryota</taxon>
        <taxon>Fungi</taxon>
        <taxon>Fungi incertae sedis</taxon>
        <taxon>Zoopagomycota</taxon>
        <taxon>Kickxellomycotina</taxon>
        <taxon>Kickxellomycetes</taxon>
        <taxon>Kickxellales</taxon>
        <taxon>Kickxellaceae</taxon>
        <taxon>Mycoemilia</taxon>
    </lineage>
</organism>
<feature type="signal peptide" evidence="2">
    <location>
        <begin position="1"/>
        <end position="28"/>
    </location>
</feature>
<name>A0A9W7ZKD6_9FUNG</name>
<feature type="compositionally biased region" description="Low complexity" evidence="1">
    <location>
        <begin position="238"/>
        <end position="250"/>
    </location>
</feature>
<dbReference type="Proteomes" id="UP001150538">
    <property type="component" value="Unassembled WGS sequence"/>
</dbReference>
<keyword evidence="2" id="KW-0732">Signal</keyword>
<feature type="region of interest" description="Disordered" evidence="1">
    <location>
        <begin position="367"/>
        <end position="407"/>
    </location>
</feature>
<gene>
    <name evidence="3" type="ORF">H4219_006007</name>
</gene>
<feature type="compositionally biased region" description="Low complexity" evidence="1">
    <location>
        <begin position="385"/>
        <end position="401"/>
    </location>
</feature>
<sequence>MLQKISHLNISKALVLLSLITVPAITTAHMAMNEPCPRYGNNGPNCPSPPSGQSYDYNIKAPIGTKEGIDQPLCKFSVPYEEPVAVWNAGESVKVSFMPNSAAHGGGHCQFSISYDGGSTFAVIHNVLKHCFCNGPNGGNTASVLSYDIPLPAHLPSGRAIFAWSWVNALGNREFYMNCADVQIKAHPDHSSSTQYTGPEMLVANYGADYPVIEEFNGNYDTGIEFYQQQKNITVGPSASNNSAGAGYSAKQPEAVAPEKQSQNIREAQQSLAQPFLPATQVAYSAPLQQSIPPPADAAAAPYSTPLAVAEVEPQVTHLAPAYSAISASKLSYHALPSSAPRRVYYANRHPKMRKLLSPVKHLRIATSSPRIQNSVSTERVDDGSSSSSSTNTKSTSSEKSPCANHGDMRCSKEGTGYDVCVFGKWVSMPCAAGTECSVGDNDTSPRCNWPKQK</sequence>
<feature type="region of interest" description="Disordered" evidence="1">
    <location>
        <begin position="237"/>
        <end position="268"/>
    </location>
</feature>
<evidence type="ECO:0000313" key="3">
    <source>
        <dbReference type="EMBL" id="KAJ1911222.1"/>
    </source>
</evidence>
<keyword evidence="4" id="KW-1185">Reference proteome</keyword>
<dbReference type="PANTHER" id="PTHR36182:SF1">
    <property type="entry name" value="PROTEIN, PUTATIVE (AFU_ORTHOLOGUE AFUA_6G10930)-RELATED"/>
    <property type="match status" value="1"/>
</dbReference>
<dbReference type="Gene3D" id="2.70.50.70">
    <property type="match status" value="1"/>
</dbReference>
<evidence type="ECO:0000256" key="1">
    <source>
        <dbReference type="SAM" id="MobiDB-lite"/>
    </source>
</evidence>
<dbReference type="AlphaFoldDB" id="A0A9W7ZKD6"/>
<proteinExistence type="predicted"/>
<evidence type="ECO:0000313" key="4">
    <source>
        <dbReference type="Proteomes" id="UP001150538"/>
    </source>
</evidence>
<comment type="caution">
    <text evidence="3">The sequence shown here is derived from an EMBL/GenBank/DDBJ whole genome shotgun (WGS) entry which is preliminary data.</text>
</comment>
<feature type="compositionally biased region" description="Polar residues" evidence="1">
    <location>
        <begin position="367"/>
        <end position="378"/>
    </location>
</feature>
<dbReference type="EMBL" id="JANBPU010000473">
    <property type="protein sequence ID" value="KAJ1911222.1"/>
    <property type="molecule type" value="Genomic_DNA"/>
</dbReference>
<evidence type="ECO:0008006" key="5">
    <source>
        <dbReference type="Google" id="ProtNLM"/>
    </source>
</evidence>
<feature type="chain" id="PRO_5040841959" description="Chitin-binding type-4 domain-containing protein" evidence="2">
    <location>
        <begin position="29"/>
        <end position="454"/>
    </location>
</feature>
<reference evidence="3" key="1">
    <citation type="submission" date="2022-07" db="EMBL/GenBank/DDBJ databases">
        <title>Phylogenomic reconstructions and comparative analyses of Kickxellomycotina fungi.</title>
        <authorList>
            <person name="Reynolds N.K."/>
            <person name="Stajich J.E."/>
            <person name="Barry K."/>
            <person name="Grigoriev I.V."/>
            <person name="Crous P."/>
            <person name="Smith M.E."/>
        </authorList>
    </citation>
    <scope>NUCLEOTIDE SEQUENCE</scope>
    <source>
        <strain evidence="3">NBRC 100468</strain>
    </source>
</reference>
<dbReference type="OrthoDB" id="2342176at2759"/>
<evidence type="ECO:0000256" key="2">
    <source>
        <dbReference type="SAM" id="SignalP"/>
    </source>
</evidence>